<dbReference type="OrthoDB" id="1301768at2"/>
<sequence length="551" mass="63265">MNKISLSIIVSVLLLLSCTKEENSNAISKPSFTSLPSALIEEEIVIDGQNFEQGKLQVFFDNEESYINYLTDKKIKVKVPRSIERYNPTVRIVDLKTNENILEETFILKKPVIKGYDKQEISFQEVLVIQGENFDKDRDFVKVSINGESASVIRASHNEVEVYIPTALAKSNLVVELTAQFQKVVSEESLKLTKPIITNVPDDFWAGQELVLEGSGFNPDGKFTSILVDGKESSIFSGVTHTIRSSYPSGPYKDFFINEVVYKMADYEIILNGNWEIKNDGIIVDYEPGYITHPPIVHNNKAYAYFWKNEGLYDTKVALYEFTPDSQEWEEVPGSSYLGYINNVVYNNDGFLYAYKNPDDSSRILIRINLNTLEEELIPLPFSDNRQATFMLHFQEKLYVLNGEAVDDNYNLYDVEEDWRFDEITSTWSELVDGTMSGHFANRETGYWGGFLHEGALYMNYNNTSHRLNPNLSLDTLDNEIYMVYQNTLITSNGSRGGFRDFEADYTVSGVEHNLGFARELRHFFQLNNEIYFRKGQSTYKLKKEILDEIL</sequence>
<gene>
    <name evidence="2" type="ORF">DFQ03_2301</name>
</gene>
<dbReference type="PROSITE" id="PS51257">
    <property type="entry name" value="PROKAR_LIPOPROTEIN"/>
    <property type="match status" value="1"/>
</dbReference>
<feature type="domain" description="IPT/TIG" evidence="1">
    <location>
        <begin position="111"/>
        <end position="177"/>
    </location>
</feature>
<dbReference type="Gene3D" id="2.60.40.10">
    <property type="entry name" value="Immunoglobulins"/>
    <property type="match status" value="2"/>
</dbReference>
<evidence type="ECO:0000313" key="3">
    <source>
        <dbReference type="Proteomes" id="UP000295274"/>
    </source>
</evidence>
<dbReference type="InterPro" id="IPR011043">
    <property type="entry name" value="Gal_Oxase/kelch_b-propeller"/>
</dbReference>
<organism evidence="2 3">
    <name type="scientific">Maribacter caenipelagi</name>
    <dbReference type="NCBI Taxonomy" id="1447781"/>
    <lineage>
        <taxon>Bacteria</taxon>
        <taxon>Pseudomonadati</taxon>
        <taxon>Bacteroidota</taxon>
        <taxon>Flavobacteriia</taxon>
        <taxon>Flavobacteriales</taxon>
        <taxon>Flavobacteriaceae</taxon>
        <taxon>Maribacter</taxon>
    </lineage>
</organism>
<dbReference type="Pfam" id="PF01833">
    <property type="entry name" value="TIG"/>
    <property type="match status" value="1"/>
</dbReference>
<accession>A0A4R7D3P2</accession>
<dbReference type="SUPFAM" id="SSF81296">
    <property type="entry name" value="E set domains"/>
    <property type="match status" value="2"/>
</dbReference>
<dbReference type="InterPro" id="IPR013783">
    <property type="entry name" value="Ig-like_fold"/>
</dbReference>
<dbReference type="RefSeq" id="WP_133673266.1">
    <property type="nucleotide sequence ID" value="NZ_SNZW01000015.1"/>
</dbReference>
<evidence type="ECO:0000259" key="1">
    <source>
        <dbReference type="Pfam" id="PF01833"/>
    </source>
</evidence>
<dbReference type="SUPFAM" id="SSF50965">
    <property type="entry name" value="Galactose oxidase, central domain"/>
    <property type="match status" value="1"/>
</dbReference>
<name>A0A4R7D3P2_9FLAO</name>
<dbReference type="InterPro" id="IPR002909">
    <property type="entry name" value="IPT_dom"/>
</dbReference>
<dbReference type="Proteomes" id="UP000295274">
    <property type="component" value="Unassembled WGS sequence"/>
</dbReference>
<keyword evidence="3" id="KW-1185">Reference proteome</keyword>
<proteinExistence type="predicted"/>
<comment type="caution">
    <text evidence="2">The sequence shown here is derived from an EMBL/GenBank/DDBJ whole genome shotgun (WGS) entry which is preliminary data.</text>
</comment>
<dbReference type="InterPro" id="IPR014756">
    <property type="entry name" value="Ig_E-set"/>
</dbReference>
<evidence type="ECO:0000313" key="2">
    <source>
        <dbReference type="EMBL" id="TDS14224.1"/>
    </source>
</evidence>
<protein>
    <submittedName>
        <fullName evidence="2">IPT/TIG domain-containing protein</fullName>
    </submittedName>
</protein>
<reference evidence="2 3" key="1">
    <citation type="submission" date="2019-03" db="EMBL/GenBank/DDBJ databases">
        <title>Genomic Encyclopedia of Type Strains, Phase III (KMG-III): the genomes of soil and plant-associated and newly described type strains.</title>
        <authorList>
            <person name="Whitman W."/>
        </authorList>
    </citation>
    <scope>NUCLEOTIDE SEQUENCE [LARGE SCALE GENOMIC DNA]</scope>
    <source>
        <strain evidence="2 3">CECT 8455</strain>
    </source>
</reference>
<dbReference type="EMBL" id="SNZW01000015">
    <property type="protein sequence ID" value="TDS14224.1"/>
    <property type="molecule type" value="Genomic_DNA"/>
</dbReference>
<dbReference type="AlphaFoldDB" id="A0A4R7D3P2"/>